<evidence type="ECO:0000256" key="3">
    <source>
        <dbReference type="ARBA" id="ARBA00005161"/>
    </source>
</evidence>
<dbReference type="NCBIfam" id="NF003652">
    <property type="entry name" value="PRK05286.2-5"/>
    <property type="match status" value="1"/>
</dbReference>
<dbReference type="PROSITE" id="PS00911">
    <property type="entry name" value="DHODEHASE_1"/>
    <property type="match status" value="1"/>
</dbReference>
<dbReference type="EMBL" id="JAPDOD010000015">
    <property type="protein sequence ID" value="MDA0161901.1"/>
    <property type="molecule type" value="Genomic_DNA"/>
</dbReference>
<dbReference type="SUPFAM" id="SSF51395">
    <property type="entry name" value="FMN-linked oxidoreductases"/>
    <property type="match status" value="1"/>
</dbReference>
<organism evidence="13 14">
    <name type="scientific">Solirubrobacter ginsenosidimutans</name>
    <dbReference type="NCBI Taxonomy" id="490573"/>
    <lineage>
        <taxon>Bacteria</taxon>
        <taxon>Bacillati</taxon>
        <taxon>Actinomycetota</taxon>
        <taxon>Thermoleophilia</taxon>
        <taxon>Solirubrobacterales</taxon>
        <taxon>Solirubrobacteraceae</taxon>
        <taxon>Solirubrobacter</taxon>
    </lineage>
</organism>
<dbReference type="InterPro" id="IPR013785">
    <property type="entry name" value="Aldolase_TIM"/>
</dbReference>
<accession>A0A9X3MRX8</accession>
<evidence type="ECO:0000256" key="2">
    <source>
        <dbReference type="ARBA" id="ARBA00004370"/>
    </source>
</evidence>
<feature type="domain" description="Dihydroorotate dehydrogenase catalytic" evidence="12">
    <location>
        <begin position="52"/>
        <end position="339"/>
    </location>
</feature>
<feature type="binding site" evidence="11">
    <location>
        <position position="298"/>
    </location>
    <ligand>
        <name>FMN</name>
        <dbReference type="ChEBI" id="CHEBI:58210"/>
    </ligand>
</feature>
<dbReference type="Gene3D" id="3.20.20.70">
    <property type="entry name" value="Aldolase class I"/>
    <property type="match status" value="1"/>
</dbReference>
<feature type="binding site" evidence="11">
    <location>
        <begin position="319"/>
        <end position="320"/>
    </location>
    <ligand>
        <name>FMN</name>
        <dbReference type="ChEBI" id="CHEBI:58210"/>
    </ligand>
</feature>
<dbReference type="InterPro" id="IPR001295">
    <property type="entry name" value="Dihydroorotate_DH_CS"/>
</dbReference>
<dbReference type="PROSITE" id="PS00912">
    <property type="entry name" value="DHODEHASE_2"/>
    <property type="match status" value="1"/>
</dbReference>
<evidence type="ECO:0000256" key="4">
    <source>
        <dbReference type="ARBA" id="ARBA00005359"/>
    </source>
</evidence>
<comment type="caution">
    <text evidence="13">The sequence shown here is derived from an EMBL/GenBank/DDBJ whole genome shotgun (WGS) entry which is preliminary data.</text>
</comment>
<keyword evidence="6 11" id="KW-0288">FMN</keyword>
<dbReference type="CDD" id="cd04738">
    <property type="entry name" value="DHOD_2_like"/>
    <property type="match status" value="1"/>
</dbReference>
<keyword evidence="7 11" id="KW-0665">Pyrimidine biosynthesis</keyword>
<dbReference type="PANTHER" id="PTHR48109">
    <property type="entry name" value="DIHYDROOROTATE DEHYDROGENASE (QUINONE), MITOCHONDRIAL-RELATED"/>
    <property type="match status" value="1"/>
</dbReference>
<proteinExistence type="inferred from homology"/>
<protein>
    <recommendedName>
        <fullName evidence="11">Dihydroorotate dehydrogenase (quinone)</fullName>
        <ecNumber evidence="11">1.3.5.2</ecNumber>
    </recommendedName>
    <alternativeName>
        <fullName evidence="11">DHOdehase</fullName>
        <shortName evidence="11">DHOD</shortName>
        <shortName evidence="11">DHODase</shortName>
    </alternativeName>
    <alternativeName>
        <fullName evidence="11">Dihydroorotate oxidase</fullName>
    </alternativeName>
</protein>
<feature type="binding site" evidence="11">
    <location>
        <position position="73"/>
    </location>
    <ligand>
        <name>substrate</name>
    </ligand>
</feature>
<keyword evidence="9 11" id="KW-0472">Membrane</keyword>
<evidence type="ECO:0000256" key="8">
    <source>
        <dbReference type="ARBA" id="ARBA00023002"/>
    </source>
</evidence>
<evidence type="ECO:0000313" key="13">
    <source>
        <dbReference type="EMBL" id="MDA0161901.1"/>
    </source>
</evidence>
<keyword evidence="14" id="KW-1185">Reference proteome</keyword>
<feature type="binding site" evidence="11">
    <location>
        <begin position="69"/>
        <end position="73"/>
    </location>
    <ligand>
        <name>FMN</name>
        <dbReference type="ChEBI" id="CHEBI:58210"/>
    </ligand>
</feature>
<dbReference type="NCBIfam" id="NF003648">
    <property type="entry name" value="PRK05286.2-1"/>
    <property type="match status" value="1"/>
</dbReference>
<dbReference type="GO" id="GO:0044205">
    <property type="term" value="P:'de novo' UMP biosynthetic process"/>
    <property type="evidence" value="ECO:0007669"/>
    <property type="project" value="UniProtKB-UniRule"/>
</dbReference>
<feature type="binding site" evidence="11">
    <location>
        <position position="179"/>
    </location>
    <ligand>
        <name>FMN</name>
        <dbReference type="ChEBI" id="CHEBI:58210"/>
    </ligand>
</feature>
<evidence type="ECO:0000256" key="9">
    <source>
        <dbReference type="ARBA" id="ARBA00023136"/>
    </source>
</evidence>
<dbReference type="InterPro" id="IPR005720">
    <property type="entry name" value="Dihydroorotate_DH_cat"/>
</dbReference>
<keyword evidence="5 11" id="KW-0285">Flavoprotein</keyword>
<comment type="cofactor">
    <cofactor evidence="11">
        <name>FMN</name>
        <dbReference type="ChEBI" id="CHEBI:58210"/>
    </cofactor>
    <text evidence="11">Binds 1 FMN per subunit.</text>
</comment>
<dbReference type="GO" id="GO:0006207">
    <property type="term" value="P:'de novo' pyrimidine nucleobase biosynthetic process"/>
    <property type="evidence" value="ECO:0007669"/>
    <property type="project" value="UniProtKB-UniRule"/>
</dbReference>
<feature type="binding site" evidence="11">
    <location>
        <begin position="118"/>
        <end position="122"/>
    </location>
    <ligand>
        <name>substrate</name>
    </ligand>
</feature>
<dbReference type="HAMAP" id="MF_00225">
    <property type="entry name" value="DHO_dh_type2"/>
    <property type="match status" value="1"/>
</dbReference>
<dbReference type="InterPro" id="IPR050074">
    <property type="entry name" value="DHO_dehydrogenase"/>
</dbReference>
<keyword evidence="11" id="KW-1003">Cell membrane</keyword>
<dbReference type="AlphaFoldDB" id="A0A9X3MRX8"/>
<dbReference type="Proteomes" id="UP001149140">
    <property type="component" value="Unassembled WGS sequence"/>
</dbReference>
<evidence type="ECO:0000313" key="14">
    <source>
        <dbReference type="Proteomes" id="UP001149140"/>
    </source>
</evidence>
<evidence type="ECO:0000256" key="6">
    <source>
        <dbReference type="ARBA" id="ARBA00022643"/>
    </source>
</evidence>
<keyword evidence="8 11" id="KW-0560">Oxidoreductase</keyword>
<dbReference type="RefSeq" id="WP_270041133.1">
    <property type="nucleotide sequence ID" value="NZ_JAPDOD010000015.1"/>
</dbReference>
<dbReference type="NCBIfam" id="TIGR01036">
    <property type="entry name" value="pyrD_sub2"/>
    <property type="match status" value="1"/>
</dbReference>
<sequence length="365" mass="38677">MRPYELLFKHLLRRLDAESAHRLGMSALAFTARFPPVLGLMRRALAPRDPVLRVQAFGLSFASPLGVPAGMDKEVTAFEGLNALGFGFVEIGTITAVPQQGNPRPRVHRLIEDRGLLNAMGFPNPGAKLAAQHLARRGPRGIVAVNVGKSKVAPLDEAAADYRATVSQLAPLADFIVLNVSSPNTPGLRELQTVEHLGELLDAVEAELAALHLSKPVLIKIAPDLGDDELDAVADFAVARKVGGLIATNTTISRDGLTTDPGLPGGVSGAPLKARSLEVLRRLYARVGDELPLVSVGGIETAQDAWDRILAGATLVQGYTGFVYGGPLWPKRLNDELARRAHTAGATSIQALVGAEHRLEASIAA</sequence>
<dbReference type="GO" id="GO:0106430">
    <property type="term" value="F:dihydroorotate dehydrogenase (quinone) activity"/>
    <property type="evidence" value="ECO:0007669"/>
    <property type="project" value="UniProtKB-EC"/>
</dbReference>
<feature type="binding site" evidence="11">
    <location>
        <position position="146"/>
    </location>
    <ligand>
        <name>FMN</name>
        <dbReference type="ChEBI" id="CHEBI:58210"/>
    </ligand>
</feature>
<feature type="binding site" evidence="11">
    <location>
        <position position="93"/>
    </location>
    <ligand>
        <name>FMN</name>
        <dbReference type="ChEBI" id="CHEBI:58210"/>
    </ligand>
</feature>
<feature type="active site" description="Nucleophile" evidence="11">
    <location>
        <position position="182"/>
    </location>
</feature>
<feature type="binding site" evidence="11">
    <location>
        <position position="248"/>
    </location>
    <ligand>
        <name>FMN</name>
        <dbReference type="ChEBI" id="CHEBI:58210"/>
    </ligand>
</feature>
<dbReference type="Pfam" id="PF01180">
    <property type="entry name" value="DHO_dh"/>
    <property type="match status" value="1"/>
</dbReference>
<gene>
    <name evidence="11" type="primary">pyrD</name>
    <name evidence="13" type="ORF">OM076_16625</name>
</gene>
<feature type="binding site" evidence="11">
    <location>
        <position position="179"/>
    </location>
    <ligand>
        <name>substrate</name>
    </ligand>
</feature>
<evidence type="ECO:0000256" key="11">
    <source>
        <dbReference type="HAMAP-Rule" id="MF_00225"/>
    </source>
</evidence>
<dbReference type="GO" id="GO:0005737">
    <property type="term" value="C:cytoplasm"/>
    <property type="evidence" value="ECO:0007669"/>
    <property type="project" value="InterPro"/>
</dbReference>
<evidence type="ECO:0000256" key="1">
    <source>
        <dbReference type="ARBA" id="ARBA00003125"/>
    </source>
</evidence>
<comment type="subunit">
    <text evidence="11">Monomer.</text>
</comment>
<comment type="catalytic activity">
    <reaction evidence="10 11">
        <text>(S)-dihydroorotate + a quinone = orotate + a quinol</text>
        <dbReference type="Rhea" id="RHEA:30187"/>
        <dbReference type="ChEBI" id="CHEBI:24646"/>
        <dbReference type="ChEBI" id="CHEBI:30839"/>
        <dbReference type="ChEBI" id="CHEBI:30864"/>
        <dbReference type="ChEBI" id="CHEBI:132124"/>
        <dbReference type="EC" id="1.3.5.2"/>
    </reaction>
</comment>
<dbReference type="PANTHER" id="PTHR48109:SF4">
    <property type="entry name" value="DIHYDROOROTATE DEHYDROGENASE (QUINONE), MITOCHONDRIAL"/>
    <property type="match status" value="1"/>
</dbReference>
<feature type="binding site" evidence="11">
    <location>
        <position position="269"/>
    </location>
    <ligand>
        <name>FMN</name>
        <dbReference type="ChEBI" id="CHEBI:58210"/>
    </ligand>
</feature>
<dbReference type="GO" id="GO:0005886">
    <property type="term" value="C:plasma membrane"/>
    <property type="evidence" value="ECO:0007669"/>
    <property type="project" value="UniProtKB-SubCell"/>
</dbReference>
<evidence type="ECO:0000259" key="12">
    <source>
        <dbReference type="Pfam" id="PF01180"/>
    </source>
</evidence>
<comment type="subcellular location">
    <subcellularLocation>
        <location evidence="11">Cell membrane</location>
        <topology evidence="11">Peripheral membrane protein</topology>
    </subcellularLocation>
    <subcellularLocation>
        <location evidence="2">Membrane</location>
    </subcellularLocation>
</comment>
<evidence type="ECO:0000256" key="10">
    <source>
        <dbReference type="ARBA" id="ARBA00048639"/>
    </source>
</evidence>
<dbReference type="InterPro" id="IPR005719">
    <property type="entry name" value="Dihydroorotate_DH_2"/>
</dbReference>
<comment type="pathway">
    <text evidence="3 11">Pyrimidine metabolism; UMP biosynthesis via de novo pathway; orotate from (S)-dihydroorotate (quinone route): step 1/1.</text>
</comment>
<reference evidence="13" key="1">
    <citation type="submission" date="2022-10" db="EMBL/GenBank/DDBJ databases">
        <title>The WGS of Solirubrobacter ginsenosidimutans DSM 21036.</title>
        <authorList>
            <person name="Jiang Z."/>
        </authorList>
    </citation>
    <scope>NUCLEOTIDE SEQUENCE</scope>
    <source>
        <strain evidence="13">DSM 21036</strain>
    </source>
</reference>
<name>A0A9X3MRX8_9ACTN</name>
<feature type="binding site" evidence="11">
    <location>
        <position position="184"/>
    </location>
    <ligand>
        <name>substrate</name>
    </ligand>
</feature>
<comment type="similarity">
    <text evidence="4 11">Belongs to the dihydroorotate dehydrogenase family. Type 2 subfamily.</text>
</comment>
<evidence type="ECO:0000256" key="7">
    <source>
        <dbReference type="ARBA" id="ARBA00022975"/>
    </source>
</evidence>
<comment type="function">
    <text evidence="1 11">Catalyzes the conversion of dihydroorotate to orotate with quinone as electron acceptor.</text>
</comment>
<evidence type="ECO:0000256" key="5">
    <source>
        <dbReference type="ARBA" id="ARBA00022630"/>
    </source>
</evidence>
<dbReference type="EC" id="1.3.5.2" evidence="11"/>
<feature type="binding site" evidence="11">
    <location>
        <position position="220"/>
    </location>
    <ligand>
        <name>FMN</name>
        <dbReference type="ChEBI" id="CHEBI:58210"/>
    </ligand>
</feature>
<feature type="binding site" evidence="11">
    <location>
        <begin position="249"/>
        <end position="250"/>
    </location>
    <ligand>
        <name>substrate</name>
    </ligand>
</feature>